<dbReference type="InterPro" id="IPR011251">
    <property type="entry name" value="Luciferase-like_dom"/>
</dbReference>
<dbReference type="SUPFAM" id="SSF51679">
    <property type="entry name" value="Bacterial luciferase-like"/>
    <property type="match status" value="1"/>
</dbReference>
<feature type="compositionally biased region" description="Polar residues" evidence="7">
    <location>
        <begin position="457"/>
        <end position="471"/>
    </location>
</feature>
<evidence type="ECO:0000256" key="3">
    <source>
        <dbReference type="ARBA" id="ARBA00023002"/>
    </source>
</evidence>
<dbReference type="AlphaFoldDB" id="A0A3A8GJT1"/>
<dbReference type="Pfam" id="PF00296">
    <property type="entry name" value="Bac_luciferase"/>
    <property type="match status" value="1"/>
</dbReference>
<feature type="binding site" evidence="6">
    <location>
        <position position="230"/>
    </location>
    <ligand>
        <name>FMN</name>
        <dbReference type="ChEBI" id="CHEBI:58210"/>
    </ligand>
</feature>
<keyword evidence="4" id="KW-0503">Monooxygenase</keyword>
<sequence length="471" mass="52639">MTKQIRFNAFEMNCIAHQSPGLWRHPLDRSTEYKDLEYWTDLAKILERGIFDGVFIADVLGIYDVYHGSAEHALTGAVQVPVNDPLQIVPAMAAVTQHLGFGVTTSISFEHPYPFARRMSTLDHLTKGRAGWNIVTSYLESGSKNLGLKTQVSHDNRYDIADEYLEVLYKLWEGSWEDDAVLRDKQKGIFADHTKVHPIQHEGQYFSVPGIHICEPSPQRTPVLYQAGASARGQKFASQNAECVFISAPTQVAVKKLASGIRHNLAQEGKDPNSVLIYTMLAIVVDETDEKAQAKFREYQQYGSYDGGLTLASGWSGVDFAQFKATDQVEYIQTNAIQSMLQSYVEADPNKVWTIEEIAHWTSVGGNGPVIVGSPTTVADRLQEWIDVTGIDGFNLAYILAHQSFEDVVTYVVPELQRRGVYPTAYREGTLREKLFAQGPRLPDEHRAAQYRHRNSAPKTTPSLEADTVSV</sequence>
<dbReference type="InterPro" id="IPR036661">
    <property type="entry name" value="Luciferase-like_sf"/>
</dbReference>
<keyword evidence="3" id="KW-0560">Oxidoreductase</keyword>
<dbReference type="RefSeq" id="WP_120366817.1">
    <property type="nucleotide sequence ID" value="NZ_RAXZ01000002.1"/>
</dbReference>
<accession>A0A3A8GJT1</accession>
<dbReference type="PANTHER" id="PTHR30011">
    <property type="entry name" value="ALKANESULFONATE MONOOXYGENASE-RELATED"/>
    <property type="match status" value="1"/>
</dbReference>
<evidence type="ECO:0000256" key="4">
    <source>
        <dbReference type="ARBA" id="ARBA00023033"/>
    </source>
</evidence>
<evidence type="ECO:0000313" key="10">
    <source>
        <dbReference type="Proteomes" id="UP000281084"/>
    </source>
</evidence>
<feature type="binding site" evidence="6">
    <location>
        <position position="58"/>
    </location>
    <ligand>
        <name>FMN</name>
        <dbReference type="ChEBI" id="CHEBI:58210"/>
    </ligand>
</feature>
<dbReference type="Gene3D" id="3.20.20.30">
    <property type="entry name" value="Luciferase-like domain"/>
    <property type="match status" value="1"/>
</dbReference>
<proteinExistence type="inferred from homology"/>
<gene>
    <name evidence="9" type="ORF">D7V64_02190</name>
</gene>
<dbReference type="GO" id="GO:0004497">
    <property type="term" value="F:monooxygenase activity"/>
    <property type="evidence" value="ECO:0007669"/>
    <property type="project" value="UniProtKB-KW"/>
</dbReference>
<feature type="binding site" evidence="6">
    <location>
        <position position="154"/>
    </location>
    <ligand>
        <name>FMN</name>
        <dbReference type="ChEBI" id="CHEBI:58210"/>
    </ligand>
</feature>
<dbReference type="FunFam" id="3.20.20.30:FF:000008">
    <property type="entry name" value="Xenobiotic compound monooxygenase A subunit"/>
    <property type="match status" value="1"/>
</dbReference>
<name>A0A3A8GJT1_9GAMM</name>
<evidence type="ECO:0000256" key="6">
    <source>
        <dbReference type="PIRSR" id="PIRSR000337-1"/>
    </source>
</evidence>
<evidence type="ECO:0000259" key="8">
    <source>
        <dbReference type="Pfam" id="PF00296"/>
    </source>
</evidence>
<feature type="binding site" evidence="6">
    <location>
        <position position="104"/>
    </location>
    <ligand>
        <name>FMN</name>
        <dbReference type="ChEBI" id="CHEBI:58210"/>
    </ligand>
</feature>
<dbReference type="GO" id="GO:0016705">
    <property type="term" value="F:oxidoreductase activity, acting on paired donors, with incorporation or reduction of molecular oxygen"/>
    <property type="evidence" value="ECO:0007669"/>
    <property type="project" value="InterPro"/>
</dbReference>
<dbReference type="Proteomes" id="UP000281084">
    <property type="component" value="Unassembled WGS sequence"/>
</dbReference>
<keyword evidence="2 6" id="KW-0288">FMN</keyword>
<dbReference type="NCBIfam" id="TIGR03860">
    <property type="entry name" value="FMN_nitrolo"/>
    <property type="match status" value="1"/>
</dbReference>
<dbReference type="EMBL" id="RAXZ01000002">
    <property type="protein sequence ID" value="RKG55324.1"/>
    <property type="molecule type" value="Genomic_DNA"/>
</dbReference>
<protein>
    <submittedName>
        <fullName evidence="9">LLM class flavin-dependent oxidoreductase</fullName>
    </submittedName>
</protein>
<feature type="region of interest" description="Disordered" evidence="7">
    <location>
        <begin position="451"/>
        <end position="471"/>
    </location>
</feature>
<evidence type="ECO:0000256" key="5">
    <source>
        <dbReference type="ARBA" id="ARBA00033748"/>
    </source>
</evidence>
<dbReference type="PANTHER" id="PTHR30011:SF16">
    <property type="entry name" value="C2H2 FINGER DOMAIN TRANSCRIPTION FACTOR (EUROFUNG)-RELATED"/>
    <property type="match status" value="1"/>
</dbReference>
<evidence type="ECO:0000256" key="7">
    <source>
        <dbReference type="SAM" id="MobiDB-lite"/>
    </source>
</evidence>
<keyword evidence="1 6" id="KW-0285">Flavoprotein</keyword>
<organism evidence="9 10">
    <name type="scientific">Acinetobacter cumulans</name>
    <dbReference type="NCBI Taxonomy" id="2136182"/>
    <lineage>
        <taxon>Bacteria</taxon>
        <taxon>Pseudomonadati</taxon>
        <taxon>Pseudomonadota</taxon>
        <taxon>Gammaproteobacteria</taxon>
        <taxon>Moraxellales</taxon>
        <taxon>Moraxellaceae</taxon>
        <taxon>Acinetobacter</taxon>
    </lineage>
</organism>
<evidence type="ECO:0000313" key="9">
    <source>
        <dbReference type="EMBL" id="RKG55324.1"/>
    </source>
</evidence>
<evidence type="ECO:0000256" key="2">
    <source>
        <dbReference type="ARBA" id="ARBA00022643"/>
    </source>
</evidence>
<evidence type="ECO:0000256" key="1">
    <source>
        <dbReference type="ARBA" id="ARBA00022630"/>
    </source>
</evidence>
<comment type="similarity">
    <text evidence="5">Belongs to the NtaA/SnaA/DszA monooxygenase family.</text>
</comment>
<dbReference type="InterPro" id="IPR016215">
    <property type="entry name" value="NTA_MOA"/>
</dbReference>
<dbReference type="PIRSF" id="PIRSF000337">
    <property type="entry name" value="NTA_MOA"/>
    <property type="match status" value="1"/>
</dbReference>
<feature type="domain" description="Luciferase-like" evidence="8">
    <location>
        <begin position="23"/>
        <end position="387"/>
    </location>
</feature>
<dbReference type="InterPro" id="IPR051260">
    <property type="entry name" value="Diverse_substr_monoxygenases"/>
</dbReference>
<comment type="caution">
    <text evidence="9">The sequence shown here is derived from an EMBL/GenBank/DDBJ whole genome shotgun (WGS) entry which is preliminary data.</text>
</comment>
<feature type="binding site" evidence="6">
    <location>
        <position position="158"/>
    </location>
    <ligand>
        <name>FMN</name>
        <dbReference type="ChEBI" id="CHEBI:58210"/>
    </ligand>
</feature>
<reference evidence="9 10" key="1">
    <citation type="submission" date="2018-09" db="EMBL/GenBank/DDBJ databases">
        <title>The draft genome of Acinetobacter spp. strains.</title>
        <authorList>
            <person name="Qin J."/>
            <person name="Feng Y."/>
            <person name="Zong Z."/>
        </authorList>
    </citation>
    <scope>NUCLEOTIDE SEQUENCE [LARGE SCALE GENOMIC DNA]</scope>
    <source>
        <strain evidence="9 10">WCHAc060002</strain>
    </source>
</reference>